<reference evidence="8" key="1">
    <citation type="submission" date="2019-03" db="EMBL/GenBank/DDBJ databases">
        <title>Snf2 controls pulcherriminic acid biosynthesis and connects pigmentation and antifungal activity of the yeast Metschnikowia pulcherrima.</title>
        <authorList>
            <person name="Gore-Lloyd D."/>
            <person name="Sumann I."/>
            <person name="Brachmann A.O."/>
            <person name="Schneeberger K."/>
            <person name="Ortiz-Merino R.A."/>
            <person name="Moreno-Beltran M."/>
            <person name="Schlaefli M."/>
            <person name="Kirner P."/>
            <person name="Santos Kron A."/>
            <person name="Wolfe K.H."/>
            <person name="Piel J."/>
            <person name="Ahrens C.H."/>
            <person name="Henk D."/>
            <person name="Freimoser F.M."/>
        </authorList>
    </citation>
    <scope>NUCLEOTIDE SEQUENCE [LARGE SCALE GENOMIC DNA]</scope>
    <source>
        <strain evidence="8">APC 1.2</strain>
    </source>
</reference>
<accession>A0A4P6XEB9</accession>
<gene>
    <name evidence="7" type="primary">MPUL0A03150</name>
    <name evidence="7" type="ORF">METSCH_A03150</name>
</gene>
<name>A0A4P6XEB9_9ASCO</name>
<feature type="compositionally biased region" description="Basic and acidic residues" evidence="6">
    <location>
        <begin position="121"/>
        <end position="138"/>
    </location>
</feature>
<evidence type="ECO:0000313" key="8">
    <source>
        <dbReference type="Proteomes" id="UP000292447"/>
    </source>
</evidence>
<comment type="function">
    <text evidence="1">Involved in the biogenesis of the 60S ribosomal subunit.</text>
</comment>
<organism evidence="7 8">
    <name type="scientific">Metschnikowia aff. pulcherrima</name>
    <dbReference type="NCBI Taxonomy" id="2163413"/>
    <lineage>
        <taxon>Eukaryota</taxon>
        <taxon>Fungi</taxon>
        <taxon>Dikarya</taxon>
        <taxon>Ascomycota</taxon>
        <taxon>Saccharomycotina</taxon>
        <taxon>Pichiomycetes</taxon>
        <taxon>Metschnikowiaceae</taxon>
        <taxon>Metschnikowia</taxon>
    </lineage>
</organism>
<dbReference type="Pfam" id="PF09420">
    <property type="entry name" value="Nop16"/>
    <property type="match status" value="1"/>
</dbReference>
<sequence length="276" mass="32064">MMPLTRCLETTVWRAIPHTPVHQAHTTRAELQRKREEHRIDSNNFIQQPNLTLYTAKMTSVRKRKMARSSVKKNTKHTKDLRKKVTITGHPLVQKYWDPKLTLKQNYEKLGLALSLGKEKGGMEPKLETVSERRAREGDSEDSDSENEEKTTSLGVVATETDPMKIPVGEARIIRDPETNEVLEVIHGQMQPQEAPKKESEFSIISKLEEYTKEHAKPPREARPTEREDYWLAQLREKHGEDYEKMKWDKKLNPTFMSVGQLKRKMAQYKKVHGLA</sequence>
<dbReference type="GO" id="GO:0042273">
    <property type="term" value="P:ribosomal large subunit biogenesis"/>
    <property type="evidence" value="ECO:0007669"/>
    <property type="project" value="TreeGrafter"/>
</dbReference>
<evidence type="ECO:0000256" key="4">
    <source>
        <dbReference type="ARBA" id="ARBA00015522"/>
    </source>
</evidence>
<feature type="region of interest" description="Disordered" evidence="6">
    <location>
        <begin position="121"/>
        <end position="153"/>
    </location>
</feature>
<evidence type="ECO:0000256" key="6">
    <source>
        <dbReference type="SAM" id="MobiDB-lite"/>
    </source>
</evidence>
<evidence type="ECO:0000256" key="3">
    <source>
        <dbReference type="ARBA" id="ARBA00008479"/>
    </source>
</evidence>
<evidence type="ECO:0000256" key="2">
    <source>
        <dbReference type="ARBA" id="ARBA00004604"/>
    </source>
</evidence>
<evidence type="ECO:0000256" key="1">
    <source>
        <dbReference type="ARBA" id="ARBA00002889"/>
    </source>
</evidence>
<comment type="similarity">
    <text evidence="3">Belongs to the NOP16 family.</text>
</comment>
<comment type="subcellular location">
    <subcellularLocation>
        <location evidence="2">Nucleus</location>
        <location evidence="2">Nucleolus</location>
    </subcellularLocation>
</comment>
<dbReference type="PANTHER" id="PTHR13243:SF1">
    <property type="entry name" value="NUCLEOLAR PROTEIN 16"/>
    <property type="match status" value="1"/>
</dbReference>
<dbReference type="InterPro" id="IPR019002">
    <property type="entry name" value="Ribosome_biogenesis_Nop16"/>
</dbReference>
<evidence type="ECO:0000256" key="5">
    <source>
        <dbReference type="ARBA" id="ARBA00023242"/>
    </source>
</evidence>
<protein>
    <recommendedName>
        <fullName evidence="4">Nucleolar protein 16</fullName>
    </recommendedName>
</protein>
<dbReference type="Proteomes" id="UP000292447">
    <property type="component" value="Chromosome I"/>
</dbReference>
<dbReference type="STRING" id="2163413.A0A4P6XEB9"/>
<dbReference type="AlphaFoldDB" id="A0A4P6XEB9"/>
<keyword evidence="5" id="KW-0539">Nucleus</keyword>
<dbReference type="EMBL" id="CP034456">
    <property type="protein sequence ID" value="QBM85690.1"/>
    <property type="molecule type" value="Genomic_DNA"/>
</dbReference>
<dbReference type="GO" id="GO:0005730">
    <property type="term" value="C:nucleolus"/>
    <property type="evidence" value="ECO:0007669"/>
    <property type="project" value="UniProtKB-SubCell"/>
</dbReference>
<keyword evidence="8" id="KW-1185">Reference proteome</keyword>
<evidence type="ECO:0000313" key="7">
    <source>
        <dbReference type="EMBL" id="QBM85690.1"/>
    </source>
</evidence>
<dbReference type="PANTHER" id="PTHR13243">
    <property type="entry name" value="HSPC111 PROTEIN-RELATED"/>
    <property type="match status" value="1"/>
</dbReference>
<proteinExistence type="inferred from homology"/>